<keyword evidence="1" id="KW-0812">Transmembrane</keyword>
<proteinExistence type="predicted"/>
<sequence length="248" mass="26216">MAYENDKDMYIAAVALATIAAGVLRRPMAFSIVATLGLMVSDPGAMNAAAKEWDKADLDQLKREITELKETLRKDGKWEGEAFAAFDAAVLKFNDELGNAQNLRKGMGDALDQTALVYHVGAIIAMSVAVIMQALAALSIVFLAHPGGKVAFEVALTGVLNSIDKAVKAMAKKKMTAAGVVAGILYGVATLQDNMGKLFFGMKAMPEGTPEFTKAGLTYDPASGLKKTELPSLNMNLNQGGLHLPGLP</sequence>
<evidence type="ECO:0000313" key="3">
    <source>
        <dbReference type="Proteomes" id="UP000077701"/>
    </source>
</evidence>
<dbReference type="AlphaFoldDB" id="A0A171D3B6"/>
<gene>
    <name evidence="2" type="ORF">PS9374_03246</name>
</gene>
<keyword evidence="1" id="KW-0472">Membrane</keyword>
<comment type="caution">
    <text evidence="2">The sequence shown here is derived from an EMBL/GenBank/DDBJ whole genome shotgun (WGS) entry which is preliminary data.</text>
</comment>
<organism evidence="2 3">
    <name type="scientific">Planomonospora sphaerica</name>
    <dbReference type="NCBI Taxonomy" id="161355"/>
    <lineage>
        <taxon>Bacteria</taxon>
        <taxon>Bacillati</taxon>
        <taxon>Actinomycetota</taxon>
        <taxon>Actinomycetes</taxon>
        <taxon>Streptosporangiales</taxon>
        <taxon>Streptosporangiaceae</taxon>
        <taxon>Planomonospora</taxon>
    </lineage>
</organism>
<dbReference type="OrthoDB" id="3526705at2"/>
<feature type="transmembrane region" description="Helical" evidence="1">
    <location>
        <begin position="116"/>
        <end position="143"/>
    </location>
</feature>
<dbReference type="EMBL" id="BDCX01000007">
    <property type="protein sequence ID" value="GAT67588.1"/>
    <property type="molecule type" value="Genomic_DNA"/>
</dbReference>
<dbReference type="InterPro" id="IPR036689">
    <property type="entry name" value="ESAT-6-like_sf"/>
</dbReference>
<evidence type="ECO:0000256" key="1">
    <source>
        <dbReference type="SAM" id="Phobius"/>
    </source>
</evidence>
<reference evidence="2 3" key="1">
    <citation type="journal article" date="2016" name="Genome Announc.">
        <title>Draft Genome Sequence of Planomonospora sphaerica JCM9374, a Rare Actinomycete.</title>
        <authorList>
            <person name="Dohra H."/>
            <person name="Suzuki T."/>
            <person name="Inoue Y."/>
            <person name="Kodani S."/>
        </authorList>
    </citation>
    <scope>NUCLEOTIDE SEQUENCE [LARGE SCALE GENOMIC DNA]</scope>
    <source>
        <strain evidence="2 3">JCM 9374</strain>
    </source>
</reference>
<keyword evidence="3" id="KW-1185">Reference proteome</keyword>
<dbReference type="RefSeq" id="WP_068897641.1">
    <property type="nucleotide sequence ID" value="NZ_BDCX01000007.1"/>
</dbReference>
<dbReference type="Proteomes" id="UP000077701">
    <property type="component" value="Unassembled WGS sequence"/>
</dbReference>
<evidence type="ECO:0000313" key="2">
    <source>
        <dbReference type="EMBL" id="GAT67588.1"/>
    </source>
</evidence>
<dbReference type="STRING" id="161355.PS9374_03246"/>
<accession>A0A171D3B6</accession>
<keyword evidence="1" id="KW-1133">Transmembrane helix</keyword>
<reference evidence="3" key="2">
    <citation type="submission" date="2016-04" db="EMBL/GenBank/DDBJ databases">
        <title>Planomonospora sphaerica JCM9374 whole genome shotgun sequence.</title>
        <authorList>
            <person name="Suzuki T."/>
            <person name="Dohra H."/>
            <person name="Kodani S."/>
        </authorList>
    </citation>
    <scope>NUCLEOTIDE SEQUENCE [LARGE SCALE GENOMIC DNA]</scope>
    <source>
        <strain evidence="3">JCM 9374</strain>
    </source>
</reference>
<dbReference type="Gene3D" id="1.10.287.1060">
    <property type="entry name" value="ESAT-6-like"/>
    <property type="match status" value="1"/>
</dbReference>
<dbReference type="SUPFAM" id="SSF140453">
    <property type="entry name" value="EsxAB dimer-like"/>
    <property type="match status" value="1"/>
</dbReference>
<protein>
    <submittedName>
        <fullName evidence="2">Uncharacterized protein</fullName>
    </submittedName>
</protein>
<name>A0A171D3B6_9ACTN</name>